<dbReference type="OrthoDB" id="3035086at2"/>
<dbReference type="EMBL" id="JACIGE010000015">
    <property type="protein sequence ID" value="MBB4248906.1"/>
    <property type="molecule type" value="Genomic_DNA"/>
</dbReference>
<organism evidence="1 2">
    <name type="scientific">Rhodocyclus tenuis</name>
    <name type="common">Rhodospirillum tenue</name>
    <dbReference type="NCBI Taxonomy" id="1066"/>
    <lineage>
        <taxon>Bacteria</taxon>
        <taxon>Pseudomonadati</taxon>
        <taxon>Pseudomonadota</taxon>
        <taxon>Betaproteobacteria</taxon>
        <taxon>Rhodocyclales</taxon>
        <taxon>Rhodocyclaceae</taxon>
        <taxon>Rhodocyclus</taxon>
    </lineage>
</organism>
<comment type="caution">
    <text evidence="1">The sequence shown here is derived from an EMBL/GenBank/DDBJ whole genome shotgun (WGS) entry which is preliminary data.</text>
</comment>
<keyword evidence="2" id="KW-1185">Reference proteome</keyword>
<protein>
    <submittedName>
        <fullName evidence="1">Uncharacterized protein</fullName>
    </submittedName>
</protein>
<evidence type="ECO:0000313" key="2">
    <source>
        <dbReference type="Proteomes" id="UP000587070"/>
    </source>
</evidence>
<dbReference type="RefSeq" id="WP_153117780.1">
    <property type="nucleotide sequence ID" value="NZ_JACIGE010000015.1"/>
</dbReference>
<reference evidence="1 2" key="1">
    <citation type="submission" date="2020-08" db="EMBL/GenBank/DDBJ databases">
        <title>Genome sequencing of Purple Non-Sulfur Bacteria from various extreme environments.</title>
        <authorList>
            <person name="Mayer M."/>
        </authorList>
    </citation>
    <scope>NUCLEOTIDE SEQUENCE [LARGE SCALE GENOMIC DNA]</scope>
    <source>
        <strain evidence="1 2">2761</strain>
    </source>
</reference>
<dbReference type="Proteomes" id="UP000587070">
    <property type="component" value="Unassembled WGS sequence"/>
</dbReference>
<gene>
    <name evidence="1" type="ORF">GGD90_003308</name>
</gene>
<name>A0A840GAN0_RHOTE</name>
<proteinExistence type="predicted"/>
<accession>A0A840GAN0</accession>
<dbReference type="AlphaFoldDB" id="A0A840GAN0"/>
<evidence type="ECO:0000313" key="1">
    <source>
        <dbReference type="EMBL" id="MBB4248906.1"/>
    </source>
</evidence>
<sequence length="283" mass="32756">MSWFIHHTLMLLEDAGMSIRYPEIRWFIPDEQGRGMTHMYASLVQGKRVSVEQNPQLKFMMLFALLDFHVDATHPDMEGKGYREKYESLPAQGDFNLILRQLFRVAKVIRNALVHNQSSFAISGGYVNVDYQRGKIHFSLKMSMDAFKYFHTAIVMYVKGDMGTGNYFLGIMRSIYVNILAGTTHFKDEFGNALEQPSSDIRIKPHVRLVVLRPPYETSGEVLRFAIAERQMPEWEGMDIYIVHNDEEFLIPREVLDEDLSIAERDLIANWKRNGSFPQVKAP</sequence>